<name>A0A9D5Q6S1_9BACT</name>
<keyword evidence="1" id="KW-0732">Signal</keyword>
<evidence type="ECO:0000313" key="2">
    <source>
        <dbReference type="EMBL" id="MBD3325201.1"/>
    </source>
</evidence>
<reference evidence="2" key="1">
    <citation type="submission" date="2019-11" db="EMBL/GenBank/DDBJ databases">
        <title>Microbial mats filling the niche in hypersaline microbial mats.</title>
        <authorList>
            <person name="Wong H.L."/>
            <person name="Macleod F.I."/>
            <person name="White R.A. III"/>
            <person name="Burns B.P."/>
        </authorList>
    </citation>
    <scope>NUCLEOTIDE SEQUENCE</scope>
    <source>
        <strain evidence="2">Rbin_158</strain>
    </source>
</reference>
<feature type="signal peptide" evidence="1">
    <location>
        <begin position="1"/>
        <end position="26"/>
    </location>
</feature>
<dbReference type="AlphaFoldDB" id="A0A9D5Q6S1"/>
<gene>
    <name evidence="2" type="ORF">GF339_11495</name>
</gene>
<dbReference type="EMBL" id="WJJP01000374">
    <property type="protein sequence ID" value="MBD3325201.1"/>
    <property type="molecule type" value="Genomic_DNA"/>
</dbReference>
<protein>
    <recommendedName>
        <fullName evidence="4">Transporter</fullName>
    </recommendedName>
</protein>
<feature type="chain" id="PRO_5039182984" description="Transporter" evidence="1">
    <location>
        <begin position="27"/>
        <end position="277"/>
    </location>
</feature>
<evidence type="ECO:0000256" key="1">
    <source>
        <dbReference type="SAM" id="SignalP"/>
    </source>
</evidence>
<accession>A0A9D5Q6S1</accession>
<dbReference type="Proteomes" id="UP000649604">
    <property type="component" value="Unassembled WGS sequence"/>
</dbReference>
<evidence type="ECO:0008006" key="4">
    <source>
        <dbReference type="Google" id="ProtNLM"/>
    </source>
</evidence>
<proteinExistence type="predicted"/>
<organism evidence="2 3">
    <name type="scientific">candidate division KSB3 bacterium</name>
    <dbReference type="NCBI Taxonomy" id="2044937"/>
    <lineage>
        <taxon>Bacteria</taxon>
        <taxon>candidate division KSB3</taxon>
    </lineage>
</organism>
<sequence>MVFRNARLAGLISLLLLGATAFPAPAWNQLPLLTDSPCVLPAGQLQFHVGLQYLSNKNFPFSQFSEDSGRDVLSLPTWGVHLGLGKRAELSLRHEVLFVEEEALLVREQWTSGDLSLFTKIELWRERQRLPGVGLKTGVKLPNASNDYRVGTDETDFAVTALVEKTVSPIIITANLGLLILGNPFENARQDDLLAYGIACSFPWNERIVVSAEIAGQAFGSSHNQRSSAILQTHIRDGALTWHLAGRAGLIENSEDWGLSAGVSLTLDSLTSWAAGK</sequence>
<evidence type="ECO:0000313" key="3">
    <source>
        <dbReference type="Proteomes" id="UP000649604"/>
    </source>
</evidence>
<comment type="caution">
    <text evidence="2">The sequence shown here is derived from an EMBL/GenBank/DDBJ whole genome shotgun (WGS) entry which is preliminary data.</text>
</comment>